<keyword evidence="1" id="KW-1133">Transmembrane helix</keyword>
<keyword evidence="3" id="KW-1185">Reference proteome</keyword>
<proteinExistence type="predicted"/>
<organism evidence="2 3">
    <name type="scientific">Thelonectria olida</name>
    <dbReference type="NCBI Taxonomy" id="1576542"/>
    <lineage>
        <taxon>Eukaryota</taxon>
        <taxon>Fungi</taxon>
        <taxon>Dikarya</taxon>
        <taxon>Ascomycota</taxon>
        <taxon>Pezizomycotina</taxon>
        <taxon>Sordariomycetes</taxon>
        <taxon>Hypocreomycetidae</taxon>
        <taxon>Hypocreales</taxon>
        <taxon>Nectriaceae</taxon>
        <taxon>Thelonectria</taxon>
    </lineage>
</organism>
<evidence type="ECO:0000313" key="3">
    <source>
        <dbReference type="Proteomes" id="UP000777438"/>
    </source>
</evidence>
<dbReference type="Proteomes" id="UP000777438">
    <property type="component" value="Unassembled WGS sequence"/>
</dbReference>
<protein>
    <submittedName>
        <fullName evidence="2">Uncharacterized protein</fullName>
    </submittedName>
</protein>
<keyword evidence="1" id="KW-0472">Membrane</keyword>
<feature type="transmembrane region" description="Helical" evidence="1">
    <location>
        <begin position="174"/>
        <end position="194"/>
    </location>
</feature>
<gene>
    <name evidence="2" type="ORF">B0T10DRAFT_533937</name>
</gene>
<sequence length="268" mass="29840">MDHLSQRYQITDVCLLSALSTFSVCLFVFMKFKAMWSRENYLKAIMIVWAVLEMASLIMFSLVMFGKLRFAWFPEKSVHNLLGIVSLWGIAMIQITAIIHPFSIGIGTEAWWKWTAIVECVEVGLVVALTVFLRGKLRIELAYVAPVTSQFSTIAVTAYAARRMDPKKAPRHRIVHSMNTGLAVVAFSTTVLILSATQKLPTLVFIQGCLYTISSIDGYRLPERSRLSYSQMAGQSDIALTSHREPGSSPSLADSLCQQTPAAVHFLA</sequence>
<dbReference type="EMBL" id="JAGPYM010000077">
    <property type="protein sequence ID" value="KAH6869238.1"/>
    <property type="molecule type" value="Genomic_DNA"/>
</dbReference>
<keyword evidence="1" id="KW-0812">Transmembrane</keyword>
<comment type="caution">
    <text evidence="2">The sequence shown here is derived from an EMBL/GenBank/DDBJ whole genome shotgun (WGS) entry which is preliminary data.</text>
</comment>
<evidence type="ECO:0000313" key="2">
    <source>
        <dbReference type="EMBL" id="KAH6869238.1"/>
    </source>
</evidence>
<accession>A0A9P8VQ66</accession>
<evidence type="ECO:0000256" key="1">
    <source>
        <dbReference type="SAM" id="Phobius"/>
    </source>
</evidence>
<dbReference type="AlphaFoldDB" id="A0A9P8VQ66"/>
<reference evidence="2 3" key="1">
    <citation type="journal article" date="2021" name="Nat. Commun.">
        <title>Genetic determinants of endophytism in the Arabidopsis root mycobiome.</title>
        <authorList>
            <person name="Mesny F."/>
            <person name="Miyauchi S."/>
            <person name="Thiergart T."/>
            <person name="Pickel B."/>
            <person name="Atanasova L."/>
            <person name="Karlsson M."/>
            <person name="Huettel B."/>
            <person name="Barry K.W."/>
            <person name="Haridas S."/>
            <person name="Chen C."/>
            <person name="Bauer D."/>
            <person name="Andreopoulos W."/>
            <person name="Pangilinan J."/>
            <person name="LaButti K."/>
            <person name="Riley R."/>
            <person name="Lipzen A."/>
            <person name="Clum A."/>
            <person name="Drula E."/>
            <person name="Henrissat B."/>
            <person name="Kohler A."/>
            <person name="Grigoriev I.V."/>
            <person name="Martin F.M."/>
            <person name="Hacquard S."/>
        </authorList>
    </citation>
    <scope>NUCLEOTIDE SEQUENCE [LARGE SCALE GENOMIC DNA]</scope>
    <source>
        <strain evidence="2 3">MPI-CAGE-CH-0241</strain>
    </source>
</reference>
<dbReference type="OrthoDB" id="5098353at2759"/>
<name>A0A9P8VQ66_9HYPO</name>
<feature type="transmembrane region" description="Helical" evidence="1">
    <location>
        <begin position="78"/>
        <end position="99"/>
    </location>
</feature>
<feature type="transmembrane region" description="Helical" evidence="1">
    <location>
        <begin position="44"/>
        <end position="66"/>
    </location>
</feature>
<feature type="transmembrane region" description="Helical" evidence="1">
    <location>
        <begin position="111"/>
        <end position="133"/>
    </location>
</feature>
<feature type="transmembrane region" description="Helical" evidence="1">
    <location>
        <begin position="12"/>
        <end position="32"/>
    </location>
</feature>